<reference evidence="4" key="1">
    <citation type="submission" date="2016-12" db="EMBL/GenBank/DDBJ databases">
        <title>The genomes of Aspergillus section Nigri reveals drivers in fungal speciation.</title>
        <authorList>
            <consortium name="DOE Joint Genome Institute"/>
            <person name="Vesth T.C."/>
            <person name="Nybo J."/>
            <person name="Theobald S."/>
            <person name="Brandl J."/>
            <person name="Frisvad J.C."/>
            <person name="Nielsen K.F."/>
            <person name="Lyhne E.K."/>
            <person name="Kogle M.E."/>
            <person name="Kuo A."/>
            <person name="Riley R."/>
            <person name="Clum A."/>
            <person name="Nolan M."/>
            <person name="Lipzen A."/>
            <person name="Salamov A."/>
            <person name="Henrissat B."/>
            <person name="Wiebenga A."/>
            <person name="De vries R.P."/>
            <person name="Grigoriev I.V."/>
            <person name="Mortensen U.H."/>
            <person name="Andersen M.R."/>
            <person name="Baker S.E."/>
        </authorList>
    </citation>
    <scope>NUCLEOTIDE SEQUENCE</scope>
    <source>
        <strain evidence="4">CBS 122712</strain>
    </source>
</reference>
<dbReference type="AlphaFoldDB" id="A0A317UUF8"/>
<dbReference type="GO" id="GO:0004312">
    <property type="term" value="F:fatty acid synthase activity"/>
    <property type="evidence" value="ECO:0007669"/>
    <property type="project" value="TreeGrafter"/>
</dbReference>
<feature type="domain" description="Ketoreductase (KR)" evidence="3">
    <location>
        <begin position="11"/>
        <end position="79"/>
    </location>
</feature>
<dbReference type="InterPro" id="IPR036291">
    <property type="entry name" value="NAD(P)-bd_dom_sf"/>
</dbReference>
<evidence type="ECO:0000259" key="3">
    <source>
        <dbReference type="Pfam" id="PF08659"/>
    </source>
</evidence>
<protein>
    <submittedName>
        <fullName evidence="4">KR-domain-containing protein</fullName>
    </submittedName>
</protein>
<dbReference type="EMBL" id="MSFU01000035">
    <property type="protein sequence ID" value="PWY63680.1"/>
    <property type="molecule type" value="Genomic_DNA"/>
</dbReference>
<dbReference type="SUPFAM" id="SSF51735">
    <property type="entry name" value="NAD(P)-binding Rossmann-fold domains"/>
    <property type="match status" value="1"/>
</dbReference>
<accession>A0A317UUF8</accession>
<dbReference type="PANTHER" id="PTHR43775:SF37">
    <property type="entry name" value="SI:DKEY-61P9.11"/>
    <property type="match status" value="1"/>
</dbReference>
<comment type="caution">
    <text evidence="4">The sequence shown here is derived from an EMBL/GenBank/DDBJ whole genome shotgun (WGS) entry which is preliminary data.</text>
</comment>
<dbReference type="OrthoDB" id="4509645at2759"/>
<keyword evidence="2" id="KW-0597">Phosphoprotein</keyword>
<dbReference type="GeneID" id="37056313"/>
<evidence type="ECO:0000256" key="1">
    <source>
        <dbReference type="ARBA" id="ARBA00022450"/>
    </source>
</evidence>
<dbReference type="GO" id="GO:0016874">
    <property type="term" value="F:ligase activity"/>
    <property type="evidence" value="ECO:0007669"/>
    <property type="project" value="UniProtKB-KW"/>
</dbReference>
<keyword evidence="1" id="KW-0596">Phosphopantetheine</keyword>
<evidence type="ECO:0000313" key="4">
    <source>
        <dbReference type="EMBL" id="PWY63680.1"/>
    </source>
</evidence>
<keyword evidence="5" id="KW-1185">Reference proteome</keyword>
<dbReference type="GO" id="GO:0044550">
    <property type="term" value="P:secondary metabolite biosynthetic process"/>
    <property type="evidence" value="ECO:0007669"/>
    <property type="project" value="TreeGrafter"/>
</dbReference>
<name>A0A317UUF8_ASPEC</name>
<proteinExistence type="predicted"/>
<dbReference type="VEuPathDB" id="FungiDB:BO83DRAFT_411851"/>
<organism evidence="4 5">
    <name type="scientific">Aspergillus eucalypticola (strain CBS 122712 / IBT 29274)</name>
    <dbReference type="NCBI Taxonomy" id="1448314"/>
    <lineage>
        <taxon>Eukaryota</taxon>
        <taxon>Fungi</taxon>
        <taxon>Dikarya</taxon>
        <taxon>Ascomycota</taxon>
        <taxon>Pezizomycotina</taxon>
        <taxon>Eurotiomycetes</taxon>
        <taxon>Eurotiomycetidae</taxon>
        <taxon>Eurotiales</taxon>
        <taxon>Aspergillaceae</taxon>
        <taxon>Aspergillus</taxon>
        <taxon>Aspergillus subgen. Circumdati</taxon>
    </lineage>
</organism>
<dbReference type="PANTHER" id="PTHR43775">
    <property type="entry name" value="FATTY ACID SYNTHASE"/>
    <property type="match status" value="1"/>
</dbReference>
<evidence type="ECO:0000256" key="2">
    <source>
        <dbReference type="ARBA" id="ARBA00022553"/>
    </source>
</evidence>
<dbReference type="GO" id="GO:0006633">
    <property type="term" value="P:fatty acid biosynthetic process"/>
    <property type="evidence" value="ECO:0007669"/>
    <property type="project" value="TreeGrafter"/>
</dbReference>
<gene>
    <name evidence="4" type="ORF">BO83DRAFT_411851</name>
</gene>
<dbReference type="Proteomes" id="UP000246171">
    <property type="component" value="Unassembled WGS sequence"/>
</dbReference>
<evidence type="ECO:0000313" key="5">
    <source>
        <dbReference type="Proteomes" id="UP000246171"/>
    </source>
</evidence>
<dbReference type="InterPro" id="IPR013968">
    <property type="entry name" value="PKS_KR"/>
</dbReference>
<dbReference type="Pfam" id="PF08659">
    <property type="entry name" value="KR"/>
    <property type="match status" value="1"/>
</dbReference>
<dbReference type="InterPro" id="IPR050091">
    <property type="entry name" value="PKS_NRPS_Biosynth_Enz"/>
</dbReference>
<dbReference type="RefSeq" id="XP_025383353.1">
    <property type="nucleotide sequence ID" value="XM_025534351.1"/>
</dbReference>
<sequence>MGTRPNRRAAAVALHVQGTINVVSALCPTKSYLDFFIMLSSSAGVIANRRQANYAATNTFLDAFACQLMRGGYPATSISRESVLSVGGIAENQLRLSSALAYRALLEDLLFSGISYELCLGSIVDQLARIITFSVQEIDPQWSLGSYEVDSLVTVDLETWFL</sequence>
<dbReference type="Gene3D" id="3.40.50.720">
    <property type="entry name" value="NAD(P)-binding Rossmann-like Domain"/>
    <property type="match status" value="1"/>
</dbReference>